<dbReference type="GO" id="GO:0016740">
    <property type="term" value="F:transferase activity"/>
    <property type="evidence" value="ECO:0007669"/>
    <property type="project" value="UniProtKB-KW"/>
</dbReference>
<dbReference type="Gene3D" id="2.60.120.10">
    <property type="entry name" value="Jelly Rolls"/>
    <property type="match status" value="1"/>
</dbReference>
<dbReference type="InterPro" id="IPR011051">
    <property type="entry name" value="RmlC_Cupin_sf"/>
</dbReference>
<proteinExistence type="predicted"/>
<protein>
    <submittedName>
        <fullName evidence="2">Bifunctional acetyl transferase/isomerase</fullName>
    </submittedName>
</protein>
<keyword evidence="3" id="KW-1185">Reference proteome</keyword>
<dbReference type="InterPro" id="IPR014710">
    <property type="entry name" value="RmlC-like_jellyroll"/>
</dbReference>
<accession>A0ABQ0J674</accession>
<feature type="domain" description="Sugar 3,4-ketoisomerase QdtA cupin" evidence="1">
    <location>
        <begin position="1"/>
        <end position="39"/>
    </location>
</feature>
<dbReference type="InterPro" id="IPR008894">
    <property type="entry name" value="QdtA_cupin_dom"/>
</dbReference>
<keyword evidence="2" id="KW-0808">Transferase</keyword>
<dbReference type="SUPFAM" id="SSF51182">
    <property type="entry name" value="RmlC-like cupins"/>
    <property type="match status" value="1"/>
</dbReference>
<name>A0ABQ0J674_9VIBR</name>
<organism evidence="2 3">
    <name type="scientific">Vibrio variabilis</name>
    <dbReference type="NCBI Taxonomy" id="990271"/>
    <lineage>
        <taxon>Bacteria</taxon>
        <taxon>Pseudomonadati</taxon>
        <taxon>Pseudomonadota</taxon>
        <taxon>Gammaproteobacteria</taxon>
        <taxon>Vibrionales</taxon>
        <taxon>Vibrionaceae</taxon>
        <taxon>Vibrio</taxon>
    </lineage>
</organism>
<evidence type="ECO:0000259" key="1">
    <source>
        <dbReference type="Pfam" id="PF05523"/>
    </source>
</evidence>
<dbReference type="Proteomes" id="UP000029223">
    <property type="component" value="Unassembled WGS sequence"/>
</dbReference>
<dbReference type="Pfam" id="PF05523">
    <property type="entry name" value="FdtA"/>
    <property type="match status" value="1"/>
</dbReference>
<gene>
    <name evidence="2" type="ORF">JCM19239_3981</name>
</gene>
<dbReference type="EMBL" id="BBMS01000003">
    <property type="protein sequence ID" value="GAL24278.1"/>
    <property type="molecule type" value="Genomic_DNA"/>
</dbReference>
<reference evidence="3" key="1">
    <citation type="submission" date="2014-09" db="EMBL/GenBank/DDBJ databases">
        <title>Vibrio variabilis JCM 19239. (C206) whole genome shotgun sequence.</title>
        <authorList>
            <person name="Sawabe T."/>
            <person name="Meirelles P."/>
            <person name="Nakanishi M."/>
            <person name="Sayaka M."/>
            <person name="Hattori M."/>
            <person name="Ohkuma M."/>
        </authorList>
    </citation>
    <scope>NUCLEOTIDE SEQUENCE [LARGE SCALE GENOMIC DNA]</scope>
    <source>
        <strain evidence="3">JCM 19239</strain>
    </source>
</reference>
<sequence>MTWGVQYKYSDNAVLMVFASHYYDADDYIRDYSEFTRMSKAK</sequence>
<evidence type="ECO:0000313" key="3">
    <source>
        <dbReference type="Proteomes" id="UP000029223"/>
    </source>
</evidence>
<comment type="caution">
    <text evidence="2">The sequence shown here is derived from an EMBL/GenBank/DDBJ whole genome shotgun (WGS) entry which is preliminary data.</text>
</comment>
<evidence type="ECO:0000313" key="2">
    <source>
        <dbReference type="EMBL" id="GAL24278.1"/>
    </source>
</evidence>